<organism evidence="1 2">
    <name type="scientific">Cohnella phaseoli</name>
    <dbReference type="NCBI Taxonomy" id="456490"/>
    <lineage>
        <taxon>Bacteria</taxon>
        <taxon>Bacillati</taxon>
        <taxon>Bacillota</taxon>
        <taxon>Bacilli</taxon>
        <taxon>Bacillales</taxon>
        <taxon>Paenibacillaceae</taxon>
        <taxon>Cohnella</taxon>
    </lineage>
</organism>
<dbReference type="OrthoDB" id="1862100at2"/>
<gene>
    <name evidence="1" type="ORF">DFP98_114131</name>
</gene>
<sequence length="72" mass="7793">MDIKGKIEEIVERVKADKDFSSKFMSDPVKAVESVIGIDLPDAQINALIDGVKAKLTADKAGDMLGSIKKLF</sequence>
<evidence type="ECO:0000313" key="2">
    <source>
        <dbReference type="Proteomes" id="UP000256977"/>
    </source>
</evidence>
<comment type="caution">
    <text evidence="1">The sequence shown here is derived from an EMBL/GenBank/DDBJ whole genome shotgun (WGS) entry which is preliminary data.</text>
</comment>
<dbReference type="EMBL" id="QRDZ01000014">
    <property type="protein sequence ID" value="RED75770.1"/>
    <property type="molecule type" value="Genomic_DNA"/>
</dbReference>
<keyword evidence="2" id="KW-1185">Reference proteome</keyword>
<dbReference type="RefSeq" id="WP_116062080.1">
    <property type="nucleotide sequence ID" value="NZ_QRDZ01000014.1"/>
</dbReference>
<proteinExistence type="predicted"/>
<protein>
    <submittedName>
        <fullName evidence="1">Uncharacterized protein</fullName>
    </submittedName>
</protein>
<dbReference type="Proteomes" id="UP000256977">
    <property type="component" value="Unassembled WGS sequence"/>
</dbReference>
<name>A0A3D9JP72_9BACL</name>
<dbReference type="AlphaFoldDB" id="A0A3D9JP72"/>
<evidence type="ECO:0000313" key="1">
    <source>
        <dbReference type="EMBL" id="RED75770.1"/>
    </source>
</evidence>
<reference evidence="1 2" key="1">
    <citation type="submission" date="2018-07" db="EMBL/GenBank/DDBJ databases">
        <title>Genomic Encyclopedia of Type Strains, Phase III (KMG-III): the genomes of soil and plant-associated and newly described type strains.</title>
        <authorList>
            <person name="Whitman W."/>
        </authorList>
    </citation>
    <scope>NUCLEOTIDE SEQUENCE [LARGE SCALE GENOMIC DNA]</scope>
    <source>
        <strain evidence="1 2">CECT 7287</strain>
    </source>
</reference>
<accession>A0A3D9JP72</accession>